<dbReference type="KEGG" id="pbap:Pla133_48640"/>
<dbReference type="Proteomes" id="UP000316921">
    <property type="component" value="Chromosome"/>
</dbReference>
<sequence length="33" mass="3544">MITKAFIGLDRLICATPGLSIFGFHVVVLGEPK</sequence>
<keyword evidence="1" id="KW-0812">Transmembrane</keyword>
<dbReference type="AlphaFoldDB" id="A0A518BRZ0"/>
<evidence type="ECO:0000313" key="3">
    <source>
        <dbReference type="Proteomes" id="UP000316921"/>
    </source>
</evidence>
<reference evidence="2 3" key="1">
    <citation type="submission" date="2019-02" db="EMBL/GenBank/DDBJ databases">
        <title>Deep-cultivation of Planctomycetes and their phenomic and genomic characterization uncovers novel biology.</title>
        <authorList>
            <person name="Wiegand S."/>
            <person name="Jogler M."/>
            <person name="Boedeker C."/>
            <person name="Pinto D."/>
            <person name="Vollmers J."/>
            <person name="Rivas-Marin E."/>
            <person name="Kohn T."/>
            <person name="Peeters S.H."/>
            <person name="Heuer A."/>
            <person name="Rast P."/>
            <person name="Oberbeckmann S."/>
            <person name="Bunk B."/>
            <person name="Jeske O."/>
            <person name="Meyerdierks A."/>
            <person name="Storesund J.E."/>
            <person name="Kallscheuer N."/>
            <person name="Luecker S."/>
            <person name="Lage O.M."/>
            <person name="Pohl T."/>
            <person name="Merkel B.J."/>
            <person name="Hornburger P."/>
            <person name="Mueller R.-W."/>
            <person name="Bruemmer F."/>
            <person name="Labrenz M."/>
            <person name="Spormann A.M."/>
            <person name="Op den Camp H."/>
            <person name="Overmann J."/>
            <person name="Amann R."/>
            <person name="Jetten M.S.M."/>
            <person name="Mascher T."/>
            <person name="Medema M.H."/>
            <person name="Devos D.P."/>
            <person name="Kaster A.-K."/>
            <person name="Ovreas L."/>
            <person name="Rohde M."/>
            <person name="Galperin M.Y."/>
            <person name="Jogler C."/>
        </authorList>
    </citation>
    <scope>NUCLEOTIDE SEQUENCE [LARGE SCALE GENOMIC DNA]</scope>
    <source>
        <strain evidence="2 3">Pla133</strain>
    </source>
</reference>
<keyword evidence="1" id="KW-0472">Membrane</keyword>
<name>A0A518BRZ0_9BACT</name>
<proteinExistence type="predicted"/>
<evidence type="ECO:0000313" key="2">
    <source>
        <dbReference type="EMBL" id="QDU69742.1"/>
    </source>
</evidence>
<gene>
    <name evidence="2" type="ORF">Pla133_48640</name>
</gene>
<organism evidence="2 3">
    <name type="scientific">Engelhardtia mirabilis</name>
    <dbReference type="NCBI Taxonomy" id="2528011"/>
    <lineage>
        <taxon>Bacteria</taxon>
        <taxon>Pseudomonadati</taxon>
        <taxon>Planctomycetota</taxon>
        <taxon>Planctomycetia</taxon>
        <taxon>Planctomycetia incertae sedis</taxon>
        <taxon>Engelhardtia</taxon>
    </lineage>
</organism>
<dbReference type="EMBL" id="CP036287">
    <property type="protein sequence ID" value="QDU69742.1"/>
    <property type="molecule type" value="Genomic_DNA"/>
</dbReference>
<keyword evidence="1" id="KW-1133">Transmembrane helix</keyword>
<accession>A0A518BRZ0</accession>
<feature type="transmembrane region" description="Helical" evidence="1">
    <location>
        <begin position="12"/>
        <end position="30"/>
    </location>
</feature>
<evidence type="ECO:0000256" key="1">
    <source>
        <dbReference type="SAM" id="Phobius"/>
    </source>
</evidence>
<keyword evidence="3" id="KW-1185">Reference proteome</keyword>
<protein>
    <submittedName>
        <fullName evidence="2">Uncharacterized protein</fullName>
    </submittedName>
</protein>